<evidence type="ECO:0000313" key="1">
    <source>
        <dbReference type="EMBL" id="PUA32272.1"/>
    </source>
</evidence>
<dbReference type="AlphaFoldDB" id="A0A2R7Y5X3"/>
<organism evidence="1 2">
    <name type="scientific">Zestosphaera tikiterensis</name>
    <dbReference type="NCBI Taxonomy" id="1973259"/>
    <lineage>
        <taxon>Archaea</taxon>
        <taxon>Thermoproteota</taxon>
        <taxon>Thermoprotei</taxon>
        <taxon>Desulfurococcales</taxon>
        <taxon>Desulfurococcaceae</taxon>
        <taxon>Zestosphaera</taxon>
    </lineage>
</organism>
<evidence type="ECO:0000313" key="2">
    <source>
        <dbReference type="Proteomes" id="UP000244093"/>
    </source>
</evidence>
<reference evidence="1 2" key="1">
    <citation type="journal article" date="2018" name="Syst. Appl. Microbiol.">
        <title>A new symbiotic nanoarchaeote (Candidatus Nanoclepta minutus) and its host (Zestosphaera tikiterensis gen. nov., sp. nov.) from a New Zealand hot spring.</title>
        <authorList>
            <person name="St John E."/>
            <person name="Liu Y."/>
            <person name="Podar M."/>
            <person name="Stott M.B."/>
            <person name="Meneghin J."/>
            <person name="Chen Z."/>
            <person name="Lagutin K."/>
            <person name="Mitchell K."/>
            <person name="Reysenbach A.L."/>
        </authorList>
    </citation>
    <scope>NUCLEOTIDE SEQUENCE [LARGE SCALE GENOMIC DNA]</scope>
    <source>
        <strain evidence="1">NZ3</strain>
    </source>
</reference>
<accession>A0A2R7Y5X3</accession>
<gene>
    <name evidence="1" type="ORF">B7O98_06295</name>
</gene>
<dbReference type="EMBL" id="NBVN01000004">
    <property type="protein sequence ID" value="PUA32272.1"/>
    <property type="molecule type" value="Genomic_DNA"/>
</dbReference>
<proteinExistence type="predicted"/>
<dbReference type="Proteomes" id="UP000244093">
    <property type="component" value="Unassembled WGS sequence"/>
</dbReference>
<sequence length="93" mass="10215">MLKKFCRVGGAVTMDYIANSLGVSLDEVQTFISVLLAEGLIDEVVVEDLNACVKCPLRSFCLGCNYAQGLSPSKLKHYRLTEKGLKICDSLRD</sequence>
<name>A0A2R7Y5X3_9CREN</name>
<comment type="caution">
    <text evidence="1">The sequence shown here is derived from an EMBL/GenBank/DDBJ whole genome shotgun (WGS) entry which is preliminary data.</text>
</comment>
<evidence type="ECO:0008006" key="3">
    <source>
        <dbReference type="Google" id="ProtNLM"/>
    </source>
</evidence>
<protein>
    <recommendedName>
        <fullName evidence="3">Transcriptional regulator HTH-type FeoC domain-containing protein</fullName>
    </recommendedName>
</protein>